<dbReference type="InterPro" id="IPR036737">
    <property type="entry name" value="OmpA-like_sf"/>
</dbReference>
<proteinExistence type="predicted"/>
<comment type="caution">
    <text evidence="7">The sequence shown here is derived from an EMBL/GenBank/DDBJ whole genome shotgun (WGS) entry which is preliminary data.</text>
</comment>
<name>A0A7W6E288_9RHOB</name>
<dbReference type="Pfam" id="PF04264">
    <property type="entry name" value="YceI"/>
    <property type="match status" value="1"/>
</dbReference>
<feature type="chain" id="PRO_5031167736" evidence="5">
    <location>
        <begin position="24"/>
        <end position="352"/>
    </location>
</feature>
<evidence type="ECO:0000313" key="7">
    <source>
        <dbReference type="EMBL" id="MBB3993396.1"/>
    </source>
</evidence>
<sequence>MLLKSWRMPLSIVAFAGMTSAAAADSAFTSGWMLQPQNSVLSFQTIKNDNKVELSSFLDYEGQIDENGEARVTIRMDSVDTKVDLRNVRLRFLLFETFDHPTASITLQVPPEALEDLRDVRRKRMVLPYTLELVGIQKQLEAEVIVTLIDYNTVAVASAFPISILVEDFELTDGLRKLEQTAEVDVIPSATVSFNFAFGRNTPLQSQQIGTFSARAPVAVSSETSGTFNADECATRFDALSRSGRITFASNSATLDAESMPLLSTLTGIVARCTDMSIQVSGHTDSTGSSASNQELSESRARTVVNLLMRGGISANRLSYIGLGEAQPIADNETTSGRERNRRIEFKITSGS</sequence>
<dbReference type="PRINTS" id="PR01021">
    <property type="entry name" value="OMPADOMAIN"/>
</dbReference>
<evidence type="ECO:0000259" key="6">
    <source>
        <dbReference type="PROSITE" id="PS51123"/>
    </source>
</evidence>
<evidence type="ECO:0000256" key="3">
    <source>
        <dbReference type="ARBA" id="ARBA00023237"/>
    </source>
</evidence>
<evidence type="ECO:0000256" key="4">
    <source>
        <dbReference type="PROSITE-ProRule" id="PRU00473"/>
    </source>
</evidence>
<dbReference type="SMART" id="SM00867">
    <property type="entry name" value="YceI"/>
    <property type="match status" value="1"/>
</dbReference>
<dbReference type="SUPFAM" id="SSF101874">
    <property type="entry name" value="YceI-like"/>
    <property type="match status" value="1"/>
</dbReference>
<dbReference type="InterPro" id="IPR007372">
    <property type="entry name" value="Lipid/polyisoprenoid-bd_YceI"/>
</dbReference>
<dbReference type="CDD" id="cd07185">
    <property type="entry name" value="OmpA_C-like"/>
    <property type="match status" value="1"/>
</dbReference>
<keyword evidence="2 4" id="KW-0472">Membrane</keyword>
<evidence type="ECO:0000313" key="8">
    <source>
        <dbReference type="Proteomes" id="UP000530268"/>
    </source>
</evidence>
<dbReference type="InterPro" id="IPR036761">
    <property type="entry name" value="TTHA0802/YceI-like_sf"/>
</dbReference>
<dbReference type="AlphaFoldDB" id="A0A7W6E288"/>
<dbReference type="SUPFAM" id="SSF103088">
    <property type="entry name" value="OmpA-like"/>
    <property type="match status" value="1"/>
</dbReference>
<gene>
    <name evidence="7" type="ORF">GGR95_001024</name>
</gene>
<dbReference type="InterPro" id="IPR006665">
    <property type="entry name" value="OmpA-like"/>
</dbReference>
<feature type="signal peptide" evidence="5">
    <location>
        <begin position="1"/>
        <end position="23"/>
    </location>
</feature>
<evidence type="ECO:0000256" key="1">
    <source>
        <dbReference type="ARBA" id="ARBA00004442"/>
    </source>
</evidence>
<dbReference type="InterPro" id="IPR050330">
    <property type="entry name" value="Bact_OuterMem_StrucFunc"/>
</dbReference>
<keyword evidence="8" id="KW-1185">Reference proteome</keyword>
<feature type="domain" description="OmpA-like" evidence="6">
    <location>
        <begin position="235"/>
        <end position="352"/>
    </location>
</feature>
<dbReference type="InterPro" id="IPR006664">
    <property type="entry name" value="OMP_bac"/>
</dbReference>
<comment type="subcellular location">
    <subcellularLocation>
        <location evidence="1">Cell outer membrane</location>
    </subcellularLocation>
</comment>
<dbReference type="Pfam" id="PF00691">
    <property type="entry name" value="OmpA"/>
    <property type="match status" value="1"/>
</dbReference>
<evidence type="ECO:0000256" key="2">
    <source>
        <dbReference type="ARBA" id="ARBA00023136"/>
    </source>
</evidence>
<keyword evidence="3" id="KW-0998">Cell outer membrane</keyword>
<dbReference type="Proteomes" id="UP000530268">
    <property type="component" value="Unassembled WGS sequence"/>
</dbReference>
<dbReference type="GO" id="GO:0009279">
    <property type="term" value="C:cell outer membrane"/>
    <property type="evidence" value="ECO:0007669"/>
    <property type="project" value="UniProtKB-SubCell"/>
</dbReference>
<dbReference type="PANTHER" id="PTHR30329:SF21">
    <property type="entry name" value="LIPOPROTEIN YIAD-RELATED"/>
    <property type="match status" value="1"/>
</dbReference>
<dbReference type="PANTHER" id="PTHR30329">
    <property type="entry name" value="STATOR ELEMENT OF FLAGELLAR MOTOR COMPLEX"/>
    <property type="match status" value="1"/>
</dbReference>
<evidence type="ECO:0000256" key="5">
    <source>
        <dbReference type="SAM" id="SignalP"/>
    </source>
</evidence>
<dbReference type="Gene3D" id="2.40.128.110">
    <property type="entry name" value="Lipid/polyisoprenoid-binding, YceI-like"/>
    <property type="match status" value="1"/>
</dbReference>
<dbReference type="EMBL" id="JACIEI010000002">
    <property type="protein sequence ID" value="MBB3993396.1"/>
    <property type="molecule type" value="Genomic_DNA"/>
</dbReference>
<accession>A0A7W6E288</accession>
<keyword evidence="5" id="KW-0732">Signal</keyword>
<dbReference type="PROSITE" id="PS51123">
    <property type="entry name" value="OMPA_2"/>
    <property type="match status" value="1"/>
</dbReference>
<organism evidence="7 8">
    <name type="scientific">Sulfitobacter undariae</name>
    <dbReference type="NCBI Taxonomy" id="1563671"/>
    <lineage>
        <taxon>Bacteria</taxon>
        <taxon>Pseudomonadati</taxon>
        <taxon>Pseudomonadota</taxon>
        <taxon>Alphaproteobacteria</taxon>
        <taxon>Rhodobacterales</taxon>
        <taxon>Roseobacteraceae</taxon>
        <taxon>Sulfitobacter</taxon>
    </lineage>
</organism>
<dbReference type="Gene3D" id="3.30.1330.60">
    <property type="entry name" value="OmpA-like domain"/>
    <property type="match status" value="1"/>
</dbReference>
<protein>
    <submittedName>
        <fullName evidence="7">Outer membrane protein OmpA-like peptidoglycan-associated protein</fullName>
    </submittedName>
</protein>
<reference evidence="7 8" key="1">
    <citation type="submission" date="2020-08" db="EMBL/GenBank/DDBJ databases">
        <title>Genomic Encyclopedia of Type Strains, Phase IV (KMG-IV): sequencing the most valuable type-strain genomes for metagenomic binning, comparative biology and taxonomic classification.</title>
        <authorList>
            <person name="Goeker M."/>
        </authorList>
    </citation>
    <scope>NUCLEOTIDE SEQUENCE [LARGE SCALE GENOMIC DNA]</scope>
    <source>
        <strain evidence="7 8">DSM 102234</strain>
    </source>
</reference>